<organism evidence="2">
    <name type="scientific">Mesorhizobium sp. WSM2240</name>
    <dbReference type="NCBI Taxonomy" id="3228851"/>
    <lineage>
        <taxon>Bacteria</taxon>
        <taxon>Pseudomonadati</taxon>
        <taxon>Pseudomonadota</taxon>
        <taxon>Alphaproteobacteria</taxon>
        <taxon>Hyphomicrobiales</taxon>
        <taxon>Phyllobacteriaceae</taxon>
        <taxon>Mesorhizobium</taxon>
    </lineage>
</organism>
<gene>
    <name evidence="2" type="ORF">ABVK50_12200</name>
</gene>
<evidence type="ECO:0000313" key="2">
    <source>
        <dbReference type="EMBL" id="XCG51184.1"/>
    </source>
</evidence>
<accession>A0AAU8CX20</accession>
<keyword evidence="1" id="KW-1133">Transmembrane helix</keyword>
<proteinExistence type="predicted"/>
<reference evidence="2" key="1">
    <citation type="submission" date="2024-06" db="EMBL/GenBank/DDBJ databases">
        <title>Mesorhizobium karijinii sp. nov., a symbiont of the iconic Swainsona formosa from arid Australia.</title>
        <authorList>
            <person name="Hill Y.J."/>
            <person name="Watkin E.L.J."/>
            <person name="O'Hara G.W."/>
            <person name="Terpolilli J."/>
            <person name="Tye M.L."/>
            <person name="Kohlmeier M.G."/>
        </authorList>
    </citation>
    <scope>NUCLEOTIDE SEQUENCE</scope>
    <source>
        <strain evidence="2">WSM2240</strain>
    </source>
</reference>
<dbReference type="EMBL" id="CP159253">
    <property type="protein sequence ID" value="XCG51184.1"/>
    <property type="molecule type" value="Genomic_DNA"/>
</dbReference>
<dbReference type="AlphaFoldDB" id="A0AAU8CX20"/>
<keyword evidence="1" id="KW-0812">Transmembrane</keyword>
<protein>
    <submittedName>
        <fullName evidence="2">Uncharacterized protein</fullName>
    </submittedName>
</protein>
<sequence length="44" mass="4761">MGGNDPIFWALLAPRIAAGLSWRIALHHWPASLAVVAAVVWLVL</sequence>
<evidence type="ECO:0000256" key="1">
    <source>
        <dbReference type="SAM" id="Phobius"/>
    </source>
</evidence>
<keyword evidence="1" id="KW-0472">Membrane</keyword>
<dbReference type="RefSeq" id="WP_353641305.1">
    <property type="nucleotide sequence ID" value="NZ_CP159253.1"/>
</dbReference>
<name>A0AAU8CX20_9HYPH</name>
<feature type="transmembrane region" description="Helical" evidence="1">
    <location>
        <begin position="20"/>
        <end position="43"/>
    </location>
</feature>